<accession>A0A4R2I7F6</accession>
<dbReference type="InterPro" id="IPR006015">
    <property type="entry name" value="Universal_stress_UspA"/>
</dbReference>
<dbReference type="PANTHER" id="PTHR46268">
    <property type="entry name" value="STRESS RESPONSE PROTEIN NHAX"/>
    <property type="match status" value="1"/>
</dbReference>
<evidence type="ECO:0000259" key="2">
    <source>
        <dbReference type="Pfam" id="PF00582"/>
    </source>
</evidence>
<dbReference type="SUPFAM" id="SSF52402">
    <property type="entry name" value="Adenine nucleotide alpha hydrolases-like"/>
    <property type="match status" value="1"/>
</dbReference>
<evidence type="ECO:0000256" key="1">
    <source>
        <dbReference type="ARBA" id="ARBA00008791"/>
    </source>
</evidence>
<dbReference type="CDD" id="cd00293">
    <property type="entry name" value="USP-like"/>
    <property type="match status" value="1"/>
</dbReference>
<evidence type="ECO:0000313" key="4">
    <source>
        <dbReference type="Proteomes" id="UP000294862"/>
    </source>
</evidence>
<feature type="domain" description="UspA" evidence="2">
    <location>
        <begin position="1"/>
        <end position="145"/>
    </location>
</feature>
<dbReference type="InterPro" id="IPR006016">
    <property type="entry name" value="UspA"/>
</dbReference>
<dbReference type="OrthoDB" id="9792500at2"/>
<gene>
    <name evidence="3" type="ORF">EV148_10528</name>
</gene>
<dbReference type="AlphaFoldDB" id="A0A4R2I7F6"/>
<comment type="caution">
    <text evidence="3">The sequence shown here is derived from an EMBL/GenBank/DDBJ whole genome shotgun (WGS) entry which is preliminary data.</text>
</comment>
<reference evidence="3 4" key="1">
    <citation type="journal article" date="2015" name="Stand. Genomic Sci.">
        <title>Genomic Encyclopedia of Bacterial and Archaeal Type Strains, Phase III: the genomes of soil and plant-associated and newly described type strains.</title>
        <authorList>
            <person name="Whitman W.B."/>
            <person name="Woyke T."/>
            <person name="Klenk H.P."/>
            <person name="Zhou Y."/>
            <person name="Lilburn T.G."/>
            <person name="Beck B.J."/>
            <person name="De Vos P."/>
            <person name="Vandamme P."/>
            <person name="Eisen J.A."/>
            <person name="Garrity G."/>
            <person name="Hugenholtz P."/>
            <person name="Kyrpides N.C."/>
        </authorList>
    </citation>
    <scope>NUCLEOTIDE SEQUENCE [LARGE SCALE GENOMIC DNA]</scope>
    <source>
        <strain evidence="3 4">A3</strain>
    </source>
</reference>
<organism evidence="3 4">
    <name type="scientific">Dokdonella fugitiva</name>
    <dbReference type="NCBI Taxonomy" id="328517"/>
    <lineage>
        <taxon>Bacteria</taxon>
        <taxon>Pseudomonadati</taxon>
        <taxon>Pseudomonadota</taxon>
        <taxon>Gammaproteobacteria</taxon>
        <taxon>Lysobacterales</taxon>
        <taxon>Rhodanobacteraceae</taxon>
        <taxon>Dokdonella</taxon>
    </lineage>
</organism>
<dbReference type="InterPro" id="IPR014729">
    <property type="entry name" value="Rossmann-like_a/b/a_fold"/>
</dbReference>
<protein>
    <submittedName>
        <fullName evidence="3">Nucleotide-binding universal stress UspA family protein</fullName>
    </submittedName>
</protein>
<sequence>MFEHILIPTDGSKLSEKAVRKGIRFAHAMNARVTAFHAIPRFHASDVMMDLLGTSRGDYAKAAQAYANERLRFVQKAARALDVPCDARHATTDDPAGAIIEAAKANGCDLILMASHGRRGLGALLLGSETQKVLTHSTIPVLVYR</sequence>
<dbReference type="Gene3D" id="3.40.50.620">
    <property type="entry name" value="HUPs"/>
    <property type="match status" value="1"/>
</dbReference>
<name>A0A4R2I7F6_9GAMM</name>
<dbReference type="Pfam" id="PF00582">
    <property type="entry name" value="Usp"/>
    <property type="match status" value="1"/>
</dbReference>
<proteinExistence type="inferred from homology"/>
<dbReference type="PRINTS" id="PR01438">
    <property type="entry name" value="UNVRSLSTRESS"/>
</dbReference>
<dbReference type="Proteomes" id="UP000294862">
    <property type="component" value="Unassembled WGS sequence"/>
</dbReference>
<dbReference type="PANTHER" id="PTHR46268:SF15">
    <property type="entry name" value="UNIVERSAL STRESS PROTEIN HP_0031"/>
    <property type="match status" value="1"/>
</dbReference>
<evidence type="ECO:0000313" key="3">
    <source>
        <dbReference type="EMBL" id="TCO40234.1"/>
    </source>
</evidence>
<keyword evidence="4" id="KW-1185">Reference proteome</keyword>
<comment type="similarity">
    <text evidence="1">Belongs to the universal stress protein A family.</text>
</comment>
<dbReference type="EMBL" id="SLWQ01000005">
    <property type="protein sequence ID" value="TCO40234.1"/>
    <property type="molecule type" value="Genomic_DNA"/>
</dbReference>
<dbReference type="RefSeq" id="WP_131997563.1">
    <property type="nucleotide sequence ID" value="NZ_SLWQ01000005.1"/>
</dbReference>